<feature type="domain" description="Mycothiol-dependent maleylpyruvate isomerase metal-binding" evidence="1">
    <location>
        <begin position="9"/>
        <end position="133"/>
    </location>
</feature>
<evidence type="ECO:0000259" key="1">
    <source>
        <dbReference type="Pfam" id="PF11716"/>
    </source>
</evidence>
<comment type="caution">
    <text evidence="2">The sequence shown here is derived from an EMBL/GenBank/DDBJ whole genome shotgun (WGS) entry which is preliminary data.</text>
</comment>
<accession>A0ABN2ZGE6</accession>
<reference evidence="2 3" key="1">
    <citation type="journal article" date="2019" name="Int. J. Syst. Evol. Microbiol.">
        <title>The Global Catalogue of Microorganisms (GCM) 10K type strain sequencing project: providing services to taxonomists for standard genome sequencing and annotation.</title>
        <authorList>
            <consortium name="The Broad Institute Genomics Platform"/>
            <consortium name="The Broad Institute Genome Sequencing Center for Infectious Disease"/>
            <person name="Wu L."/>
            <person name="Ma J."/>
        </authorList>
    </citation>
    <scope>NUCLEOTIDE SEQUENCE [LARGE SCALE GENOMIC DNA]</scope>
    <source>
        <strain evidence="2 3">JCM 13850</strain>
    </source>
</reference>
<proteinExistence type="predicted"/>
<evidence type="ECO:0000313" key="3">
    <source>
        <dbReference type="Proteomes" id="UP001501020"/>
    </source>
</evidence>
<dbReference type="Gene3D" id="1.20.120.450">
    <property type="entry name" value="dinb family like domain"/>
    <property type="match status" value="1"/>
</dbReference>
<sequence length="251" mass="27319">MSERPRAAEAMLTTLQDLPPNALTWCGGWTVHHVGAHIAGNYLEALRHIEAYAEGSPLTSTRSFEEREPPLRALPEERLLATVEQAEERMRRAAEAVVADDPDAELTWTGRPFRVADFLSHMRNECALHRWDLVGDDDTSVALLSDPALLKHSVTAVGAGPLCARGLRAVDESGPFSARMRTEGQPDLLVEVAGGEPALSLTDPSGEATVAGDQAARLLMLWGRVPSPPMRLRRVGPQDDSDRLQALFAGY</sequence>
<dbReference type="Proteomes" id="UP001501020">
    <property type="component" value="Unassembled WGS sequence"/>
</dbReference>
<dbReference type="Pfam" id="PF11716">
    <property type="entry name" value="MDMPI_N"/>
    <property type="match status" value="1"/>
</dbReference>
<name>A0ABN2ZGE6_9ACTN</name>
<dbReference type="InterPro" id="IPR034660">
    <property type="entry name" value="DinB/YfiT-like"/>
</dbReference>
<keyword evidence="3" id="KW-1185">Reference proteome</keyword>
<dbReference type="SUPFAM" id="SSF109854">
    <property type="entry name" value="DinB/YfiT-like putative metalloenzymes"/>
    <property type="match status" value="1"/>
</dbReference>
<evidence type="ECO:0000313" key="2">
    <source>
        <dbReference type="EMBL" id="GAA2141820.1"/>
    </source>
</evidence>
<dbReference type="InterPro" id="IPR024344">
    <property type="entry name" value="MDMPI_metal-binding"/>
</dbReference>
<organism evidence="2 3">
    <name type="scientific">Actinomadura napierensis</name>
    <dbReference type="NCBI Taxonomy" id="267854"/>
    <lineage>
        <taxon>Bacteria</taxon>
        <taxon>Bacillati</taxon>
        <taxon>Actinomycetota</taxon>
        <taxon>Actinomycetes</taxon>
        <taxon>Streptosporangiales</taxon>
        <taxon>Thermomonosporaceae</taxon>
        <taxon>Actinomadura</taxon>
    </lineage>
</organism>
<dbReference type="RefSeq" id="WP_344268850.1">
    <property type="nucleotide sequence ID" value="NZ_BAAAMR010000033.1"/>
</dbReference>
<protein>
    <recommendedName>
        <fullName evidence="1">Mycothiol-dependent maleylpyruvate isomerase metal-binding domain-containing protein</fullName>
    </recommendedName>
</protein>
<dbReference type="EMBL" id="BAAAMR010000033">
    <property type="protein sequence ID" value="GAA2141820.1"/>
    <property type="molecule type" value="Genomic_DNA"/>
</dbReference>
<gene>
    <name evidence="2" type="ORF">GCM10009727_39580</name>
</gene>